<protein>
    <submittedName>
        <fullName evidence="2">MBL fold metallo-hydrolase</fullName>
    </submittedName>
</protein>
<dbReference type="SMART" id="SM00849">
    <property type="entry name" value="Lactamase_B"/>
    <property type="match status" value="1"/>
</dbReference>
<dbReference type="InterPro" id="IPR036866">
    <property type="entry name" value="RibonucZ/Hydroxyglut_hydro"/>
</dbReference>
<dbReference type="Gene3D" id="3.60.15.10">
    <property type="entry name" value="Ribonuclease Z/Hydroxyacylglutathione hydrolase-like"/>
    <property type="match status" value="1"/>
</dbReference>
<name>A0ABU7SGA4_9ACTN</name>
<accession>A0ABU7SGA4</accession>
<gene>
    <name evidence="2" type="ORF">V1634_19250</name>
</gene>
<dbReference type="PANTHER" id="PTHR43546">
    <property type="entry name" value="UPF0173 METAL-DEPENDENT HYDROLASE MJ1163-RELATED"/>
    <property type="match status" value="1"/>
</dbReference>
<dbReference type="EMBL" id="JAZGQL010000014">
    <property type="protein sequence ID" value="MEE6308975.1"/>
    <property type="molecule type" value="Genomic_DNA"/>
</dbReference>
<comment type="caution">
    <text evidence="2">The sequence shown here is derived from an EMBL/GenBank/DDBJ whole genome shotgun (WGS) entry which is preliminary data.</text>
</comment>
<dbReference type="SUPFAM" id="SSF56281">
    <property type="entry name" value="Metallo-hydrolase/oxidoreductase"/>
    <property type="match status" value="1"/>
</dbReference>
<dbReference type="InterPro" id="IPR001279">
    <property type="entry name" value="Metallo-B-lactamas"/>
</dbReference>
<feature type="domain" description="Metallo-beta-lactamase" evidence="1">
    <location>
        <begin position="7"/>
        <end position="180"/>
    </location>
</feature>
<dbReference type="RefSeq" id="WP_331209259.1">
    <property type="nucleotide sequence ID" value="NZ_JAZGQL010000014.1"/>
</dbReference>
<evidence type="ECO:0000313" key="3">
    <source>
        <dbReference type="Proteomes" id="UP001339911"/>
    </source>
</evidence>
<keyword evidence="3" id="KW-1185">Reference proteome</keyword>
<dbReference type="PANTHER" id="PTHR43546:SF3">
    <property type="entry name" value="UPF0173 METAL-DEPENDENT HYDROLASE MJ1163"/>
    <property type="match status" value="1"/>
</dbReference>
<dbReference type="Proteomes" id="UP001339911">
    <property type="component" value="Unassembled WGS sequence"/>
</dbReference>
<dbReference type="InterPro" id="IPR050114">
    <property type="entry name" value="UPF0173_UPF0282_UlaG_hydrolase"/>
</dbReference>
<evidence type="ECO:0000259" key="1">
    <source>
        <dbReference type="SMART" id="SM00849"/>
    </source>
</evidence>
<proteinExistence type="predicted"/>
<sequence>MRIAKYLHSCLLVEEGGVRLLIDPGRFSFAEGRVRPEDFGRLDAVALTHHHPDHADPAALVEIVHRTGARLLGNRETAQSLRGHGLDVTVVEAGEYRVGALRLDAVPADHEPILDDHTPANTAYLVDGVLLHCGDSLHPGLLAHRGVAVAAVPVTAPFLTERAVAGFVAQLQPGAVLPVHDGHARDFFLRQRYDTYRRYVERLGVVFHALTEPGACITVGRPGPP</sequence>
<dbReference type="Pfam" id="PF13483">
    <property type="entry name" value="Lactamase_B_3"/>
    <property type="match status" value="1"/>
</dbReference>
<evidence type="ECO:0000313" key="2">
    <source>
        <dbReference type="EMBL" id="MEE6308975.1"/>
    </source>
</evidence>
<organism evidence="2 3">
    <name type="scientific">Plantactinospora veratri</name>
    <dbReference type="NCBI Taxonomy" id="1436122"/>
    <lineage>
        <taxon>Bacteria</taxon>
        <taxon>Bacillati</taxon>
        <taxon>Actinomycetota</taxon>
        <taxon>Actinomycetes</taxon>
        <taxon>Micromonosporales</taxon>
        <taxon>Micromonosporaceae</taxon>
        <taxon>Plantactinospora</taxon>
    </lineage>
</organism>
<reference evidence="2 3" key="1">
    <citation type="submission" date="2024-01" db="EMBL/GenBank/DDBJ databases">
        <title>Genome insights into Plantactinospora veratri sp. nov.</title>
        <authorList>
            <person name="Wang L."/>
        </authorList>
    </citation>
    <scope>NUCLEOTIDE SEQUENCE [LARGE SCALE GENOMIC DNA]</scope>
    <source>
        <strain evidence="2 3">NEAU-FHS4</strain>
    </source>
</reference>